<accession>A0ACD0NQC5</accession>
<reference evidence="1 2" key="1">
    <citation type="journal article" date="2018" name="Mol. Biol. Evol.">
        <title>Broad Genomic Sampling Reveals a Smut Pathogenic Ancestry of the Fungal Clade Ustilaginomycotina.</title>
        <authorList>
            <person name="Kijpornyongpan T."/>
            <person name="Mondo S.J."/>
            <person name="Barry K."/>
            <person name="Sandor L."/>
            <person name="Lee J."/>
            <person name="Lipzen A."/>
            <person name="Pangilinan J."/>
            <person name="LaButti K."/>
            <person name="Hainaut M."/>
            <person name="Henrissat B."/>
            <person name="Grigoriev I.V."/>
            <person name="Spatafora J.W."/>
            <person name="Aime M.C."/>
        </authorList>
    </citation>
    <scope>NUCLEOTIDE SEQUENCE [LARGE SCALE GENOMIC DNA]</scope>
    <source>
        <strain evidence="1 2">SA 807</strain>
    </source>
</reference>
<dbReference type="EMBL" id="KZ820282">
    <property type="protein sequence ID" value="PWN48032.1"/>
    <property type="molecule type" value="Genomic_DNA"/>
</dbReference>
<evidence type="ECO:0000313" key="2">
    <source>
        <dbReference type="Proteomes" id="UP000245626"/>
    </source>
</evidence>
<proteinExistence type="predicted"/>
<keyword evidence="2" id="KW-1185">Reference proteome</keyword>
<evidence type="ECO:0000313" key="1">
    <source>
        <dbReference type="EMBL" id="PWN48032.1"/>
    </source>
</evidence>
<organism evidence="1 2">
    <name type="scientific">Violaceomyces palustris</name>
    <dbReference type="NCBI Taxonomy" id="1673888"/>
    <lineage>
        <taxon>Eukaryota</taxon>
        <taxon>Fungi</taxon>
        <taxon>Dikarya</taxon>
        <taxon>Basidiomycota</taxon>
        <taxon>Ustilaginomycotina</taxon>
        <taxon>Ustilaginomycetes</taxon>
        <taxon>Violaceomycetales</taxon>
        <taxon>Violaceomycetaceae</taxon>
        <taxon>Violaceomyces</taxon>
    </lineage>
</organism>
<dbReference type="Proteomes" id="UP000245626">
    <property type="component" value="Unassembled WGS sequence"/>
</dbReference>
<protein>
    <submittedName>
        <fullName evidence="1">Uncharacterized protein</fullName>
    </submittedName>
</protein>
<name>A0ACD0NQC5_9BASI</name>
<gene>
    <name evidence="1" type="ORF">IE53DRAFT_320134</name>
</gene>
<sequence>MGQDQQDDALHGREEGEVGELHRRMKARHISMIAIGGALSTGLLIGTGTGLSVGGPVSLLIAFCVVGVCCTAVMFALGEMGTFIPHARGFAGHASMFVSPEFGFALGYNYLFKYLVATAVQLNASALIISYWNQEISGGVWISVIIVFILLINFFGPRAFGEIEFWLGAIKITTITGLIILMIVIDLGGGPNRDRIGFRNWKSGKAFKEYKAEGDLGRFLGFWSVMISALFAYTGTELVGVTIGEAKDPRKSFPSAVRKTLFRIVFFYIFSVFMVGLVVPSDHPLLLSATKSKTSATASPFVVAVKIAGIEVLPSIINAVLLIIVISAANSDQYIASRTLYGLAIEGKAPRIFTRVNRFGVPYVALCFTACFCSLAYINLAEGGSKSFNYLVASGTIFAGIAWIAILITHIRFRMALKLLRAEGSTAAGAGGEKGQQAVEYHLPWTSPGGMWLSVVSLFWTSLVILFKSWTAFVPWNWRTFVTGYIGLPVFLLLMVIYKLVMKTKIVKLSDVDFSAGKFLKDLQQ</sequence>